<evidence type="ECO:0000256" key="7">
    <source>
        <dbReference type="RuleBase" id="RU910716"/>
    </source>
</evidence>
<feature type="compositionally biased region" description="Polar residues" evidence="9">
    <location>
        <begin position="33"/>
        <end position="47"/>
    </location>
</feature>
<feature type="transmembrane region" description="Helical" evidence="7">
    <location>
        <begin position="593"/>
        <end position="618"/>
    </location>
</feature>
<keyword evidence="6 7" id="KW-0472">Membrane</keyword>
<keyword evidence="4 7" id="KW-0812">Transmembrane</keyword>
<evidence type="ECO:0000256" key="5">
    <source>
        <dbReference type="ARBA" id="ARBA00022989"/>
    </source>
</evidence>
<comment type="caution">
    <text evidence="10">The sequence shown here is derived from an EMBL/GenBank/DDBJ whole genome shotgun (WGS) entry which is preliminary data.</text>
</comment>
<feature type="transmembrane region" description="Helical" evidence="7">
    <location>
        <begin position="461"/>
        <end position="482"/>
    </location>
</feature>
<evidence type="ECO:0000256" key="3">
    <source>
        <dbReference type="ARBA" id="ARBA00022475"/>
    </source>
</evidence>
<organism evidence="10 11">
    <name type="scientific">Meganyctiphanes norvegica</name>
    <name type="common">Northern krill</name>
    <name type="synonym">Thysanopoda norvegica</name>
    <dbReference type="NCBI Taxonomy" id="48144"/>
    <lineage>
        <taxon>Eukaryota</taxon>
        <taxon>Metazoa</taxon>
        <taxon>Ecdysozoa</taxon>
        <taxon>Arthropoda</taxon>
        <taxon>Crustacea</taxon>
        <taxon>Multicrustacea</taxon>
        <taxon>Malacostraca</taxon>
        <taxon>Eumalacostraca</taxon>
        <taxon>Eucarida</taxon>
        <taxon>Euphausiacea</taxon>
        <taxon>Euphausiidae</taxon>
        <taxon>Meganyctiphanes</taxon>
    </lineage>
</organism>
<protein>
    <recommendedName>
        <fullName evidence="7">XK-related protein</fullName>
    </recommendedName>
</protein>
<feature type="transmembrane region" description="Helical" evidence="7">
    <location>
        <begin position="197"/>
        <end position="217"/>
    </location>
</feature>
<comment type="subcellular location">
    <subcellularLocation>
        <location evidence="1">Cell membrane</location>
        <topology evidence="1">Multi-pass membrane protein</topology>
    </subcellularLocation>
    <subcellularLocation>
        <location evidence="7">Membrane</location>
        <topology evidence="7">Multi-pass membrane protein</topology>
    </subcellularLocation>
</comment>
<dbReference type="GO" id="GO:0043652">
    <property type="term" value="P:engulfment of apoptotic cell"/>
    <property type="evidence" value="ECO:0007669"/>
    <property type="project" value="TreeGrafter"/>
</dbReference>
<dbReference type="Pfam" id="PF09815">
    <property type="entry name" value="XK-related"/>
    <property type="match status" value="1"/>
</dbReference>
<accession>A0AAV2QE20</accession>
<evidence type="ECO:0000313" key="11">
    <source>
        <dbReference type="Proteomes" id="UP001497623"/>
    </source>
</evidence>
<dbReference type="InterPro" id="IPR018629">
    <property type="entry name" value="XK-rel"/>
</dbReference>
<gene>
    <name evidence="10" type="ORF">MNOR_LOCUS10153</name>
</gene>
<feature type="compositionally biased region" description="Low complexity" evidence="9">
    <location>
        <begin position="1"/>
        <end position="14"/>
    </location>
</feature>
<dbReference type="GO" id="GO:1902742">
    <property type="term" value="P:apoptotic process involved in development"/>
    <property type="evidence" value="ECO:0007669"/>
    <property type="project" value="TreeGrafter"/>
</dbReference>
<proteinExistence type="inferred from homology"/>
<sequence length="665" mass="74425">MSGSSSSLGSQSSGRPISMSYIDPTLDHPDDGSSASTTPFIGQRGNLHNNETSAYYTTMANFGPSSTPSPMLLGSPHTPPASPSLALPHTPLPSRLPQLFTPVMDKRFDRGGRMSPKLVRRLSVEAKELRKQLGNVSNEVRNVTNEVLQQTTNAGKVIIAHTGEAGKVIKKQTEEAGKFIGDQAKQGIKILSEPIEIVEFGWFDILVGTISVGTFYFDVISDSLVAFYMYFDPTTEQWFLPTLLTLLIPLFIVNMMSLYWYWFDENICQTGRCPLMPRSSRSVWLIRILGHLFLHAHVFRYVDILFYGNRSKHKKDIIIETKANSCNACENGGYEAPDQATMQYTDNVVQVNLEVEPPKDAFHRLSPVEEMHLWIHAERDSCNVDILSSLIQDAPQLILQLHILSFTLPQQAQTGDISTTLIMQLVSVCGSLIAMAWSVTSYRRSVRMSEPTMGNLSPAGLIVLTLTHFCSIAPQVLCFALFMTRFLWPFLVAVFGHWLLMTALVLCQLSCFSRYIDPVRIRATFSHDVDHGPCAGLDDIFFSISLALAILEMQLVDTKKKKEMEKYNISNLLDIQRVELFVLEYIYTEDSWYHILPIIVTAGLAVAGVMFLAIYLYLVNPDSAKDNAGPETEYQNSVGKEPKQSEEEYQISTVSGSFEGGRNFF</sequence>
<dbReference type="PANTHER" id="PTHR16024">
    <property type="entry name" value="XK-RELATED PROTEIN"/>
    <property type="match status" value="1"/>
</dbReference>
<feature type="transmembrane region" description="Helical" evidence="7">
    <location>
        <begin position="421"/>
        <end position="440"/>
    </location>
</feature>
<evidence type="ECO:0000256" key="6">
    <source>
        <dbReference type="ARBA" id="ARBA00023136"/>
    </source>
</evidence>
<evidence type="ECO:0000256" key="9">
    <source>
        <dbReference type="SAM" id="MobiDB-lite"/>
    </source>
</evidence>
<dbReference type="PANTHER" id="PTHR16024:SF10">
    <property type="entry name" value="XK-RELATED PROTEIN"/>
    <property type="match status" value="1"/>
</dbReference>
<evidence type="ECO:0000256" key="4">
    <source>
        <dbReference type="ARBA" id="ARBA00022692"/>
    </source>
</evidence>
<keyword evidence="3" id="KW-1003">Cell membrane</keyword>
<feature type="transmembrane region" description="Helical" evidence="7">
    <location>
        <begin position="488"/>
        <end position="512"/>
    </location>
</feature>
<evidence type="ECO:0000256" key="1">
    <source>
        <dbReference type="ARBA" id="ARBA00004651"/>
    </source>
</evidence>
<dbReference type="Proteomes" id="UP001497623">
    <property type="component" value="Unassembled WGS sequence"/>
</dbReference>
<keyword evidence="8" id="KW-0175">Coiled coil</keyword>
<feature type="transmembrane region" description="Helical" evidence="7">
    <location>
        <begin position="237"/>
        <end position="263"/>
    </location>
</feature>
<evidence type="ECO:0000313" key="10">
    <source>
        <dbReference type="EMBL" id="CAL4076453.1"/>
    </source>
</evidence>
<keyword evidence="11" id="KW-1185">Reference proteome</keyword>
<evidence type="ECO:0000256" key="8">
    <source>
        <dbReference type="SAM" id="Coils"/>
    </source>
</evidence>
<keyword evidence="5 7" id="KW-1133">Transmembrane helix</keyword>
<feature type="non-terminal residue" evidence="10">
    <location>
        <position position="665"/>
    </location>
</feature>
<feature type="region of interest" description="Disordered" evidence="9">
    <location>
        <begin position="1"/>
        <end position="47"/>
    </location>
</feature>
<dbReference type="GO" id="GO:0070782">
    <property type="term" value="P:phosphatidylserine exposure on apoptotic cell surface"/>
    <property type="evidence" value="ECO:0007669"/>
    <property type="project" value="TreeGrafter"/>
</dbReference>
<evidence type="ECO:0000256" key="2">
    <source>
        <dbReference type="ARBA" id="ARBA00008789"/>
    </source>
</evidence>
<dbReference type="EMBL" id="CAXKWB010005051">
    <property type="protein sequence ID" value="CAL4076453.1"/>
    <property type="molecule type" value="Genomic_DNA"/>
</dbReference>
<dbReference type="GO" id="GO:0005886">
    <property type="term" value="C:plasma membrane"/>
    <property type="evidence" value="ECO:0007669"/>
    <property type="project" value="UniProtKB-SubCell"/>
</dbReference>
<dbReference type="AlphaFoldDB" id="A0AAV2QE20"/>
<dbReference type="InterPro" id="IPR050895">
    <property type="entry name" value="XK-related_scramblase"/>
</dbReference>
<feature type="transmembrane region" description="Helical" evidence="7">
    <location>
        <begin position="284"/>
        <end position="302"/>
    </location>
</feature>
<feature type="region of interest" description="Disordered" evidence="9">
    <location>
        <begin position="627"/>
        <end position="651"/>
    </location>
</feature>
<feature type="coiled-coil region" evidence="8">
    <location>
        <begin position="119"/>
        <end position="146"/>
    </location>
</feature>
<name>A0AAV2QE20_MEGNR</name>
<reference evidence="10 11" key="1">
    <citation type="submission" date="2024-05" db="EMBL/GenBank/DDBJ databases">
        <authorList>
            <person name="Wallberg A."/>
        </authorList>
    </citation>
    <scope>NUCLEOTIDE SEQUENCE [LARGE SCALE GENOMIC DNA]</scope>
</reference>
<comment type="similarity">
    <text evidence="2 7">Belongs to the XK family.</text>
</comment>